<feature type="transmembrane region" description="Helical" evidence="2">
    <location>
        <begin position="106"/>
        <end position="125"/>
    </location>
</feature>
<dbReference type="Proteomes" id="UP000320762">
    <property type="component" value="Unassembled WGS sequence"/>
</dbReference>
<keyword evidence="2" id="KW-0812">Transmembrane</keyword>
<feature type="transmembrane region" description="Helical" evidence="2">
    <location>
        <begin position="189"/>
        <end position="213"/>
    </location>
</feature>
<evidence type="ECO:0008006" key="5">
    <source>
        <dbReference type="Google" id="ProtNLM"/>
    </source>
</evidence>
<feature type="transmembrane region" description="Helical" evidence="2">
    <location>
        <begin position="20"/>
        <end position="43"/>
    </location>
</feature>
<organism evidence="3 4">
    <name type="scientific">Schizophyllum amplum</name>
    <dbReference type="NCBI Taxonomy" id="97359"/>
    <lineage>
        <taxon>Eukaryota</taxon>
        <taxon>Fungi</taxon>
        <taxon>Dikarya</taxon>
        <taxon>Basidiomycota</taxon>
        <taxon>Agaricomycotina</taxon>
        <taxon>Agaricomycetes</taxon>
        <taxon>Agaricomycetidae</taxon>
        <taxon>Agaricales</taxon>
        <taxon>Schizophyllaceae</taxon>
        <taxon>Schizophyllum</taxon>
    </lineage>
</organism>
<dbReference type="EMBL" id="VDMD01000003">
    <property type="protein sequence ID" value="TRM66574.1"/>
    <property type="molecule type" value="Genomic_DNA"/>
</dbReference>
<feature type="compositionally biased region" description="Basic and acidic residues" evidence="1">
    <location>
        <begin position="542"/>
        <end position="559"/>
    </location>
</feature>
<evidence type="ECO:0000313" key="3">
    <source>
        <dbReference type="EMBL" id="TRM66574.1"/>
    </source>
</evidence>
<dbReference type="OrthoDB" id="3364886at2759"/>
<keyword evidence="4" id="KW-1185">Reference proteome</keyword>
<feature type="transmembrane region" description="Helical" evidence="2">
    <location>
        <begin position="158"/>
        <end position="177"/>
    </location>
</feature>
<accession>A0A550CP94</accession>
<feature type="transmembrane region" description="Helical" evidence="2">
    <location>
        <begin position="132"/>
        <end position="152"/>
    </location>
</feature>
<reference evidence="3 4" key="1">
    <citation type="journal article" date="2019" name="New Phytol.">
        <title>Comparative genomics reveals unique wood-decay strategies and fruiting body development in the Schizophyllaceae.</title>
        <authorList>
            <person name="Almasi E."/>
            <person name="Sahu N."/>
            <person name="Krizsan K."/>
            <person name="Balint B."/>
            <person name="Kovacs G.M."/>
            <person name="Kiss B."/>
            <person name="Cseklye J."/>
            <person name="Drula E."/>
            <person name="Henrissat B."/>
            <person name="Nagy I."/>
            <person name="Chovatia M."/>
            <person name="Adam C."/>
            <person name="LaButti K."/>
            <person name="Lipzen A."/>
            <person name="Riley R."/>
            <person name="Grigoriev I.V."/>
            <person name="Nagy L.G."/>
        </authorList>
    </citation>
    <scope>NUCLEOTIDE SEQUENCE [LARGE SCALE GENOMIC DNA]</scope>
    <source>
        <strain evidence="3 4">NL-1724</strain>
    </source>
</reference>
<dbReference type="AlphaFoldDB" id="A0A550CP94"/>
<protein>
    <recommendedName>
        <fullName evidence="5">DUF4203 domain-containing protein</fullName>
    </recommendedName>
</protein>
<feature type="region of interest" description="Disordered" evidence="1">
    <location>
        <begin position="350"/>
        <end position="408"/>
    </location>
</feature>
<feature type="region of interest" description="Disordered" evidence="1">
    <location>
        <begin position="464"/>
        <end position="497"/>
    </location>
</feature>
<name>A0A550CP94_9AGAR</name>
<feature type="transmembrane region" description="Helical" evidence="2">
    <location>
        <begin position="75"/>
        <end position="100"/>
    </location>
</feature>
<evidence type="ECO:0000313" key="4">
    <source>
        <dbReference type="Proteomes" id="UP000320762"/>
    </source>
</evidence>
<proteinExistence type="predicted"/>
<feature type="compositionally biased region" description="Basic residues" evidence="1">
    <location>
        <begin position="354"/>
        <end position="368"/>
    </location>
</feature>
<keyword evidence="2" id="KW-0472">Membrane</keyword>
<evidence type="ECO:0000256" key="1">
    <source>
        <dbReference type="SAM" id="MobiDB-lite"/>
    </source>
</evidence>
<keyword evidence="2" id="KW-1133">Transmembrane helix</keyword>
<feature type="region of interest" description="Disordered" evidence="1">
    <location>
        <begin position="516"/>
        <end position="559"/>
    </location>
</feature>
<gene>
    <name evidence="3" type="ORF">BD626DRAFT_483129</name>
</gene>
<comment type="caution">
    <text evidence="3">The sequence shown here is derived from an EMBL/GenBank/DDBJ whole genome shotgun (WGS) entry which is preliminary data.</text>
</comment>
<sequence>MTTTLTLTDLLGSSPSSAFALAYALPLFFLSILLTFAGTFLTLDRTRSFPHASYKAIPGSFDTSKKRFAFALEGGVGGLALGYAFGVQLATFLAVCIPALTSASPLSSKSFIAVWLLPSVVTTFLGGRWKYCALAFGGITGGALFAMGLSVIIHPSLLTRVVLTAIFAPILTILTLLPLERCQHPALRFATASTGAFGMVMTIAILADIPAWANVWQRLAQADNIEWGTSREQGLSAAFCILMCMGMVSDFFLRRKFGECPDEKWDHYLASYAANLPNQVDRAGTFQPLQSMWDRVLHGKPSPKGKEIIFPDEEFQDTKYPIPSTPTSPTKLHKLAAFPPAQSQFHLNPECLKKPRGQPRLHGFKRKPREAVKFRPLGDANSDSDSEDELDKPPPQPTRPWLRPRPSLASTHTANTLVDDYEQFDPALEKIKINTKKGTDTPDYSDYEEDVTATKEWQAGLLAKRSGSLEKQRSASGGGQSSATLSAGTPPLGAVPATPSLIKALDRIKEAQKVAFVPDGMPRMASSDGRLSPKRQGPATSQKEHWDGFWKDVRDQAKL</sequence>
<evidence type="ECO:0000256" key="2">
    <source>
        <dbReference type="SAM" id="Phobius"/>
    </source>
</evidence>